<dbReference type="GeneID" id="129345759"/>
<dbReference type="CTD" id="51335"/>
<evidence type="ECO:0000313" key="2">
    <source>
        <dbReference type="Proteomes" id="UP001190640"/>
    </source>
</evidence>
<accession>A0AA97LKN9</accession>
<dbReference type="InterPro" id="IPR010487">
    <property type="entry name" value="NGRN/Rrg9"/>
</dbReference>
<dbReference type="PANTHER" id="PTHR13475:SF3">
    <property type="entry name" value="NEUGRIN"/>
    <property type="match status" value="1"/>
</dbReference>
<keyword evidence="2" id="KW-1185">Reference proteome</keyword>
<gene>
    <name evidence="3" type="primary">NGRN</name>
</gene>
<feature type="region of interest" description="Disordered" evidence="1">
    <location>
        <begin position="159"/>
        <end position="179"/>
    </location>
</feature>
<dbReference type="AlphaFoldDB" id="A0AA97LKN9"/>
<dbReference type="GO" id="GO:0005634">
    <property type="term" value="C:nucleus"/>
    <property type="evidence" value="ECO:0007669"/>
    <property type="project" value="TreeGrafter"/>
</dbReference>
<protein>
    <submittedName>
        <fullName evidence="3">Neugrin</fullName>
    </submittedName>
</protein>
<sequence length="202" mass="22323">MAARWGRLRAMGRRTLPAELETEEEAAARLELQRRAKAARLRRVQRLMEPSGPPERTLSHQAMEQIRHLRQDSPEEWPVARLARSFQVSPDVVGRVLRSRFSPSPERSLKQDGRLQGQRSGGGLLAREAAVQLVPACRTGGQAAAASGAAQRKRADPCATLAPAGGQPQRRSAEDPQPRLRVVQKGREFVDGDGNFLYRIPA</sequence>
<organism evidence="2 3">
    <name type="scientific">Eublepharis macularius</name>
    <name type="common">Leopard gecko</name>
    <name type="synonym">Cyrtodactylus macularius</name>
    <dbReference type="NCBI Taxonomy" id="481883"/>
    <lineage>
        <taxon>Eukaryota</taxon>
        <taxon>Metazoa</taxon>
        <taxon>Chordata</taxon>
        <taxon>Craniata</taxon>
        <taxon>Vertebrata</taxon>
        <taxon>Euteleostomi</taxon>
        <taxon>Lepidosauria</taxon>
        <taxon>Squamata</taxon>
        <taxon>Bifurcata</taxon>
        <taxon>Gekkota</taxon>
        <taxon>Eublepharidae</taxon>
        <taxon>Eublepharinae</taxon>
        <taxon>Eublepharis</taxon>
    </lineage>
</organism>
<dbReference type="KEGG" id="emc:129345759"/>
<dbReference type="Proteomes" id="UP001190640">
    <property type="component" value="Chromosome 18"/>
</dbReference>
<dbReference type="PANTHER" id="PTHR13475">
    <property type="entry name" value="NEUGRIN"/>
    <property type="match status" value="1"/>
</dbReference>
<dbReference type="RefSeq" id="XP_054858964.1">
    <property type="nucleotide sequence ID" value="XM_055002989.1"/>
</dbReference>
<feature type="region of interest" description="Disordered" evidence="1">
    <location>
        <begin position="101"/>
        <end position="120"/>
    </location>
</feature>
<evidence type="ECO:0000256" key="1">
    <source>
        <dbReference type="SAM" id="MobiDB-lite"/>
    </source>
</evidence>
<evidence type="ECO:0000313" key="3">
    <source>
        <dbReference type="RefSeq" id="XP_054858964.1"/>
    </source>
</evidence>
<name>A0AA97LKN9_EUBMA</name>
<dbReference type="Pfam" id="PF06413">
    <property type="entry name" value="Neugrin"/>
    <property type="match status" value="2"/>
</dbReference>
<proteinExistence type="predicted"/>
<reference evidence="3" key="1">
    <citation type="submission" date="2025-08" db="UniProtKB">
        <authorList>
            <consortium name="RefSeq"/>
        </authorList>
    </citation>
    <scope>IDENTIFICATION</scope>
    <source>
        <tissue evidence="3">Blood</tissue>
    </source>
</reference>